<accession>A0ABQ9G1B9</accession>
<gene>
    <name evidence="2" type="ORF">PR048_032132</name>
</gene>
<keyword evidence="3" id="KW-1185">Reference proteome</keyword>
<feature type="compositionally biased region" description="Basic residues" evidence="1">
    <location>
        <begin position="344"/>
        <end position="357"/>
    </location>
</feature>
<evidence type="ECO:0000256" key="1">
    <source>
        <dbReference type="SAM" id="MobiDB-lite"/>
    </source>
</evidence>
<dbReference type="EMBL" id="JARBHB010000016">
    <property type="protein sequence ID" value="KAJ8866289.1"/>
    <property type="molecule type" value="Genomic_DNA"/>
</dbReference>
<protein>
    <submittedName>
        <fullName evidence="2">Uncharacterized protein</fullName>
    </submittedName>
</protein>
<feature type="region of interest" description="Disordered" evidence="1">
    <location>
        <begin position="334"/>
        <end position="362"/>
    </location>
</feature>
<organism evidence="2 3">
    <name type="scientific">Dryococelus australis</name>
    <dbReference type="NCBI Taxonomy" id="614101"/>
    <lineage>
        <taxon>Eukaryota</taxon>
        <taxon>Metazoa</taxon>
        <taxon>Ecdysozoa</taxon>
        <taxon>Arthropoda</taxon>
        <taxon>Hexapoda</taxon>
        <taxon>Insecta</taxon>
        <taxon>Pterygota</taxon>
        <taxon>Neoptera</taxon>
        <taxon>Polyneoptera</taxon>
        <taxon>Phasmatodea</taxon>
        <taxon>Verophasmatodea</taxon>
        <taxon>Anareolatae</taxon>
        <taxon>Phasmatidae</taxon>
        <taxon>Eurycanthinae</taxon>
        <taxon>Dryococelus</taxon>
    </lineage>
</organism>
<feature type="compositionally biased region" description="Basic and acidic residues" evidence="1">
    <location>
        <begin position="439"/>
        <end position="451"/>
    </location>
</feature>
<name>A0ABQ9G1B9_9NEOP</name>
<feature type="region of interest" description="Disordered" evidence="1">
    <location>
        <begin position="421"/>
        <end position="467"/>
    </location>
</feature>
<comment type="caution">
    <text evidence="2">The sequence shown here is derived from an EMBL/GenBank/DDBJ whole genome shotgun (WGS) entry which is preliminary data.</text>
</comment>
<proteinExistence type="predicted"/>
<sequence length="733" mass="80252">MFLAIGTPTHSLIGCASLRERSLCLTGYCILRKTTYWLGCGLESGLPGVDWPKTFQRVAGRCNVVYKLVNGKSDSEQLCTVRAREPCVMLKEGNDVWENLTCTLDRLAALSGVNRLPGDECAERELRILARSLAANINSRGDVCGNLALRCTAQDRHEFCLSSLRSSPSPATVMKRARLYNRKEFEIMIDTDTCCTIRVQSWTGDRDFEPPKLAVRNLDPRSAAIVDKSCNILLEGAADVYTLRNYGKRVNCSLTSLYPASVKVLSLGVGLASGQPGLELETGTLHKVCPHSVPAVWRTATLPAGFTYAILKPALNSDVLRGDGGEVSMEQLRNEGAEETNGRSPRKHVDQRHRPARSPHANHLSAGRFSLFKAMWGRPACLIARSKFWFVLTVRARITKVQRHSQEVLIGSFKCGKDSISQAGGGEARRFWSSAGMQEQDKREKSEETRRPAASSGTVSTCENPGATDLADNRTRILVSRVLFDQPTRCCVASATIFLLFAGNSAPVNGHLTTVCPNNTQSSQKSLASHLCKSHWRNDTCSRTYITVKFSLVQNNNANFARLYLLVITATRHTCSTENSTVKFNQMSDGPAEVSGSGNAFVPRKQRLTMTIHRIKISDQYTGSGSALLYTPSLAVCNRLSSWHELSTQRGPQWYECWPPTMANQAPTPAGQSRVGRGSGGVGLPLPQPLQCVTAAASSSTHLNAIGAEDLQLLCVAHISHSVSRINIENKRQ</sequence>
<reference evidence="2 3" key="1">
    <citation type="submission" date="2023-02" db="EMBL/GenBank/DDBJ databases">
        <title>LHISI_Scaffold_Assembly.</title>
        <authorList>
            <person name="Stuart O.P."/>
            <person name="Cleave R."/>
            <person name="Magrath M.J.L."/>
            <person name="Mikheyev A.S."/>
        </authorList>
    </citation>
    <scope>NUCLEOTIDE SEQUENCE [LARGE SCALE GENOMIC DNA]</scope>
    <source>
        <strain evidence="2">Daus_M_001</strain>
        <tissue evidence="2">Leg muscle</tissue>
    </source>
</reference>
<dbReference type="Proteomes" id="UP001159363">
    <property type="component" value="Chromosome 15"/>
</dbReference>
<evidence type="ECO:0000313" key="2">
    <source>
        <dbReference type="EMBL" id="KAJ8866289.1"/>
    </source>
</evidence>
<evidence type="ECO:0000313" key="3">
    <source>
        <dbReference type="Proteomes" id="UP001159363"/>
    </source>
</evidence>